<keyword evidence="5" id="KW-1185">Reference proteome</keyword>
<feature type="region of interest" description="Disordered" evidence="2">
    <location>
        <begin position="796"/>
        <end position="834"/>
    </location>
</feature>
<feature type="domain" description="Rho-GAP" evidence="3">
    <location>
        <begin position="620"/>
        <end position="861"/>
    </location>
</feature>
<feature type="compositionally biased region" description="Basic and acidic residues" evidence="2">
    <location>
        <begin position="153"/>
        <end position="162"/>
    </location>
</feature>
<dbReference type="PANTHER" id="PTHR14963">
    <property type="entry name" value="RHO GTPASE ACTIVATING PROTEIN 18,19-RELATED"/>
    <property type="match status" value="1"/>
</dbReference>
<dbReference type="Pfam" id="PF25442">
    <property type="entry name" value="Ubiquitin_RHG40_C"/>
    <property type="match status" value="1"/>
</dbReference>
<feature type="compositionally biased region" description="Polar residues" evidence="2">
    <location>
        <begin position="989"/>
        <end position="1000"/>
    </location>
</feature>
<comment type="caution">
    <text evidence="4">The sequence shown here is derived from an EMBL/GenBank/DDBJ whole genome shotgun (WGS) entry which is preliminary data.</text>
</comment>
<feature type="compositionally biased region" description="Acidic residues" evidence="2">
    <location>
        <begin position="182"/>
        <end position="196"/>
    </location>
</feature>
<evidence type="ECO:0000259" key="3">
    <source>
        <dbReference type="PROSITE" id="PS50238"/>
    </source>
</evidence>
<dbReference type="GO" id="GO:0051056">
    <property type="term" value="P:regulation of small GTPase mediated signal transduction"/>
    <property type="evidence" value="ECO:0007669"/>
    <property type="project" value="TreeGrafter"/>
</dbReference>
<feature type="compositionally biased region" description="Low complexity" evidence="2">
    <location>
        <begin position="107"/>
        <end position="123"/>
    </location>
</feature>
<feature type="compositionally biased region" description="Polar residues" evidence="2">
    <location>
        <begin position="267"/>
        <end position="278"/>
    </location>
</feature>
<feature type="compositionally biased region" description="Basic and acidic residues" evidence="2">
    <location>
        <begin position="211"/>
        <end position="221"/>
    </location>
</feature>
<evidence type="ECO:0000256" key="1">
    <source>
        <dbReference type="ARBA" id="ARBA00022468"/>
    </source>
</evidence>
<feature type="region of interest" description="Disordered" evidence="2">
    <location>
        <begin position="980"/>
        <end position="1047"/>
    </location>
</feature>
<keyword evidence="1" id="KW-0343">GTPase activation</keyword>
<dbReference type="Pfam" id="PF00620">
    <property type="entry name" value="RhoGAP"/>
    <property type="match status" value="1"/>
</dbReference>
<dbReference type="PROSITE" id="PS50238">
    <property type="entry name" value="RHOGAP"/>
    <property type="match status" value="1"/>
</dbReference>
<feature type="region of interest" description="Disordered" evidence="2">
    <location>
        <begin position="83"/>
        <end position="128"/>
    </location>
</feature>
<evidence type="ECO:0000256" key="2">
    <source>
        <dbReference type="SAM" id="MobiDB-lite"/>
    </source>
</evidence>
<feature type="compositionally biased region" description="Basic and acidic residues" evidence="2">
    <location>
        <begin position="1032"/>
        <end position="1042"/>
    </location>
</feature>
<feature type="compositionally biased region" description="Basic and acidic residues" evidence="2">
    <location>
        <begin position="358"/>
        <end position="375"/>
    </location>
</feature>
<proteinExistence type="predicted"/>
<dbReference type="InterPro" id="IPR008936">
    <property type="entry name" value="Rho_GTPase_activation_prot"/>
</dbReference>
<dbReference type="SUPFAM" id="SSF48350">
    <property type="entry name" value="GTPase activation domain, GAP"/>
    <property type="match status" value="1"/>
</dbReference>
<dbReference type="GO" id="GO:0007165">
    <property type="term" value="P:signal transduction"/>
    <property type="evidence" value="ECO:0007669"/>
    <property type="project" value="InterPro"/>
</dbReference>
<sequence length="1090" mass="119843">MASSCTVPGYSEGSAGGGGSLGLTIGIPSDMRTIISSASSSSASSLCGNGGGAGKGRLSACRASFIHPNLKSAAATTATRKFTQQTVTTKTTKTKATTTPPRRQDSFDSLNYCSSNSSSSANSDEGDDGCDWINSIVLEHRRSFIGSSGREFSRIVPDRQQTEDEDCDTTDREMAHIRPLACDDDEDDDNVDEDDETGTHRHHRPTPPPHQTDETDGKDETTVSASTQRELDWFKLAGLDSLVAKMLDRNNSRKYGGEKAEEEDVDLQTTTLTKSQSDTVRRRLASLQTAMSNRSTSTAATLSQLPLPLEGLSRRTTLTDKDFTQHVPEQSQSYSGSSFSNTRRPLWRDVRDVFGVAERRSSSSSESHDGDHDIDSSNISSRSDFLSSLDSVDAPSSSTAFNHHHKPAQKSLSIESSPENPRAFPYRQAYCLTQPLETPTKPSNPPRRWRAPLGGQAAADVVGHDAETGVRILKINYRSGYDTVVEHEPPLPVPVWPKAPGDSRHEPVEDIELEFAYRAHPAGSSHPDWPNVVTRTTPGGICHIEDLLWEGDETSVKQLALIELTRIFDDHQLGMQKRRTKPKKKIKNSPDIGIFGSSLDRLMVLDNNRRGSDNLMVGDVRLASHVPIVFQQMLNYLEECGGIQEEGILRICGETNRMRRLRADLDSFYSNPVAAAMSIPTEDRATGLDETQWFRRIFQTVSVHDIASVMKQFLRDLPQPLLTDDLVDAFSQVSDISDRLTQIQALNLLVLQLPLAERATLKALLRTLRKMVDGEKSNKMSSANIAMIIAPNLFHPKGVPPPSPPQPHGFFSSNISLSSSGSSGRNNANNGSDLDPAKQFGIVAKLSEITRIMIVYSHLLFTVPPSFVRQIRQTHTTRTVSAALNGGNKTKERKIRRLDPRRIKVKAQQNLPALPESDKSESTFFQQQFPQDQVVVIRVRLRRRYSNDDMDHHHKVSTAVQVTPGLTAGDVVAKFLSSTTANSSLTSSPEVSASTDKLNLSTSSGVSGSDKSSSSSNEDLLNIDGHGVGGRRQSDSPRRETEPPVTLQTHFLVEQGGNIGMRRLEHNVSMSAAHQLNPKATWIVRYFPEL</sequence>
<organism evidence="4 5">
    <name type="scientific">Hypsibius exemplaris</name>
    <name type="common">Freshwater tardigrade</name>
    <dbReference type="NCBI Taxonomy" id="2072580"/>
    <lineage>
        <taxon>Eukaryota</taxon>
        <taxon>Metazoa</taxon>
        <taxon>Ecdysozoa</taxon>
        <taxon>Tardigrada</taxon>
        <taxon>Eutardigrada</taxon>
        <taxon>Parachela</taxon>
        <taxon>Hypsibioidea</taxon>
        <taxon>Hypsibiidae</taxon>
        <taxon>Hypsibius</taxon>
    </lineage>
</organism>
<reference evidence="5" key="1">
    <citation type="submission" date="2017-01" db="EMBL/GenBank/DDBJ databases">
        <title>Comparative genomics of anhydrobiosis in the tardigrade Hypsibius dujardini.</title>
        <authorList>
            <person name="Yoshida Y."/>
            <person name="Koutsovoulos G."/>
            <person name="Laetsch D."/>
            <person name="Stevens L."/>
            <person name="Kumar S."/>
            <person name="Horikawa D."/>
            <person name="Ishino K."/>
            <person name="Komine S."/>
            <person name="Tomita M."/>
            <person name="Blaxter M."/>
            <person name="Arakawa K."/>
        </authorList>
    </citation>
    <scope>NUCLEOTIDE SEQUENCE [LARGE SCALE GENOMIC DNA]</scope>
    <source>
        <strain evidence="5">Z151</strain>
    </source>
</reference>
<evidence type="ECO:0000313" key="5">
    <source>
        <dbReference type="Proteomes" id="UP000192578"/>
    </source>
</evidence>
<feature type="region of interest" description="Disordered" evidence="2">
    <location>
        <begin position="358"/>
        <end position="419"/>
    </location>
</feature>
<dbReference type="Gene3D" id="1.10.555.10">
    <property type="entry name" value="Rho GTPase activation protein"/>
    <property type="match status" value="1"/>
</dbReference>
<feature type="compositionally biased region" description="Low complexity" evidence="2">
    <location>
        <begin position="1001"/>
        <end position="1016"/>
    </location>
</feature>
<accession>A0A9X6NEF3</accession>
<feature type="compositionally biased region" description="Pro residues" evidence="2">
    <location>
        <begin position="798"/>
        <end position="807"/>
    </location>
</feature>
<dbReference type="Proteomes" id="UP000192578">
    <property type="component" value="Unassembled WGS sequence"/>
</dbReference>
<name>A0A9X6NEF3_HYPEX</name>
<feature type="region of interest" description="Disordered" evidence="2">
    <location>
        <begin position="254"/>
        <end position="279"/>
    </location>
</feature>
<evidence type="ECO:0000313" key="4">
    <source>
        <dbReference type="EMBL" id="OWA52647.1"/>
    </source>
</evidence>
<feature type="compositionally biased region" description="Low complexity" evidence="2">
    <location>
        <begin position="812"/>
        <end position="832"/>
    </location>
</feature>
<feature type="compositionally biased region" description="Low complexity" evidence="2">
    <location>
        <begin position="83"/>
        <end position="99"/>
    </location>
</feature>
<dbReference type="InterPro" id="IPR057323">
    <property type="entry name" value="RHG40/28/18_ubiquitin"/>
</dbReference>
<dbReference type="InterPro" id="IPR000198">
    <property type="entry name" value="RhoGAP_dom"/>
</dbReference>
<dbReference type="AlphaFoldDB" id="A0A9X6NEF3"/>
<dbReference type="GO" id="GO:0030833">
    <property type="term" value="P:regulation of actin filament polymerization"/>
    <property type="evidence" value="ECO:0007669"/>
    <property type="project" value="TreeGrafter"/>
</dbReference>
<dbReference type="SMART" id="SM00324">
    <property type="entry name" value="RhoGAP"/>
    <property type="match status" value="1"/>
</dbReference>
<feature type="compositionally biased region" description="Low complexity" evidence="2">
    <location>
        <begin position="376"/>
        <end position="398"/>
    </location>
</feature>
<dbReference type="PANTHER" id="PTHR14963:SF1">
    <property type="entry name" value="RHO GTPASE-ACTIVATING PROTEIN CONUNDRUM"/>
    <property type="match status" value="1"/>
</dbReference>
<feature type="region of interest" description="Disordered" evidence="2">
    <location>
        <begin position="153"/>
        <end position="225"/>
    </location>
</feature>
<gene>
    <name evidence="4" type="ORF">BV898_17094</name>
</gene>
<dbReference type="GO" id="GO:0005737">
    <property type="term" value="C:cytoplasm"/>
    <property type="evidence" value="ECO:0007669"/>
    <property type="project" value="TreeGrafter"/>
</dbReference>
<dbReference type="OrthoDB" id="27680at2759"/>
<protein>
    <submittedName>
        <fullName evidence="4">Rho GTPase-activating protein 18</fullName>
    </submittedName>
</protein>
<feature type="compositionally biased region" description="Polar residues" evidence="2">
    <location>
        <begin position="410"/>
        <end position="419"/>
    </location>
</feature>
<dbReference type="EMBL" id="MTYJ01000278">
    <property type="protein sequence ID" value="OWA52647.1"/>
    <property type="molecule type" value="Genomic_DNA"/>
</dbReference>
<dbReference type="GO" id="GO:0005096">
    <property type="term" value="F:GTPase activator activity"/>
    <property type="evidence" value="ECO:0007669"/>
    <property type="project" value="UniProtKB-KW"/>
</dbReference>